<dbReference type="GO" id="GO:0005886">
    <property type="term" value="C:plasma membrane"/>
    <property type="evidence" value="ECO:0007669"/>
    <property type="project" value="UniProtKB-SubCell"/>
</dbReference>
<evidence type="ECO:0000256" key="4">
    <source>
        <dbReference type="ARBA" id="ARBA00022692"/>
    </source>
</evidence>
<evidence type="ECO:0000256" key="1">
    <source>
        <dbReference type="ARBA" id="ARBA00004651"/>
    </source>
</evidence>
<keyword evidence="3" id="KW-1003">Cell membrane</keyword>
<evidence type="ECO:0000256" key="5">
    <source>
        <dbReference type="ARBA" id="ARBA00022989"/>
    </source>
</evidence>
<keyword evidence="5 7" id="KW-1133">Transmembrane helix</keyword>
<keyword evidence="6 7" id="KW-0472">Membrane</keyword>
<keyword evidence="4 7" id="KW-0812">Transmembrane</keyword>
<keyword evidence="10" id="KW-1185">Reference proteome</keyword>
<dbReference type="AlphaFoldDB" id="K0JSM9"/>
<proteinExistence type="inferred from homology"/>
<evidence type="ECO:0000256" key="6">
    <source>
        <dbReference type="ARBA" id="ARBA00023136"/>
    </source>
</evidence>
<evidence type="ECO:0000259" key="8">
    <source>
        <dbReference type="Pfam" id="PF09335"/>
    </source>
</evidence>
<organism evidence="9 10">
    <name type="scientific">Saccharothrix espanaensis (strain ATCC 51144 / DSM 44229 / JCM 9112 / NBRC 15066 / NRRL 15764)</name>
    <dbReference type="NCBI Taxonomy" id="1179773"/>
    <lineage>
        <taxon>Bacteria</taxon>
        <taxon>Bacillati</taxon>
        <taxon>Actinomycetota</taxon>
        <taxon>Actinomycetes</taxon>
        <taxon>Pseudonocardiales</taxon>
        <taxon>Pseudonocardiaceae</taxon>
        <taxon>Saccharothrix</taxon>
    </lineage>
</organism>
<evidence type="ECO:0000256" key="2">
    <source>
        <dbReference type="ARBA" id="ARBA00010792"/>
    </source>
</evidence>
<protein>
    <submittedName>
        <fullName evidence="9">Alkaline phosphatase</fullName>
    </submittedName>
</protein>
<dbReference type="Proteomes" id="UP000006281">
    <property type="component" value="Chromosome"/>
</dbReference>
<evidence type="ECO:0000256" key="7">
    <source>
        <dbReference type="SAM" id="Phobius"/>
    </source>
</evidence>
<comment type="subcellular location">
    <subcellularLocation>
        <location evidence="1">Cell membrane</location>
        <topology evidence="1">Multi-pass membrane protein</topology>
    </subcellularLocation>
</comment>
<dbReference type="EMBL" id="HE804045">
    <property type="protein sequence ID" value="CCH28517.1"/>
    <property type="molecule type" value="Genomic_DNA"/>
</dbReference>
<feature type="transmembrane region" description="Helical" evidence="7">
    <location>
        <begin position="187"/>
        <end position="210"/>
    </location>
</feature>
<evidence type="ECO:0000313" key="9">
    <source>
        <dbReference type="EMBL" id="CCH28517.1"/>
    </source>
</evidence>
<accession>K0JSM9</accession>
<dbReference type="STRING" id="1179773.BN6_11910"/>
<dbReference type="HOGENOM" id="CLU_044208_1_1_11"/>
<dbReference type="InterPro" id="IPR032816">
    <property type="entry name" value="VTT_dom"/>
</dbReference>
<sequence length="252" mass="26925">MALPVGAPVGDHPVLQGVGRARRALRFSTPRLYGPHHGTGPRPLRSVAIMDVDWVVDLMEKFGAPGAGLAIALENLFPPLPSEVFLPLAGFTASRGGMSLLAAILWTTAGSVVGALVLYWVGALLGRDRVRAIAAKMPLVKVSDVDKTEAWFDKHGKATVFFGRMIPIFRSLISIPAGVQRMPLPGFLALTAAGSAIWNTALILAGYYLGESWHVVEQYLGVASKVVLGAVVLAVGWFVVARLVKGKERARR</sequence>
<dbReference type="PATRIC" id="fig|1179773.3.peg.1197"/>
<dbReference type="Pfam" id="PF09335">
    <property type="entry name" value="VTT_dom"/>
    <property type="match status" value="1"/>
</dbReference>
<name>K0JSM9_SACES</name>
<evidence type="ECO:0000256" key="3">
    <source>
        <dbReference type="ARBA" id="ARBA00022475"/>
    </source>
</evidence>
<reference evidence="9 10" key="1">
    <citation type="journal article" date="2012" name="BMC Genomics">
        <title>Complete genome sequence of Saccharothrix espanaensis DSM 44229T and comparison to the other completely sequenced Pseudonocardiaceae.</title>
        <authorList>
            <person name="Strobel T."/>
            <person name="Al-Dilaimi A."/>
            <person name="Blom J."/>
            <person name="Gessner A."/>
            <person name="Kalinowski J."/>
            <person name="Luzhetska M."/>
            <person name="Puhler A."/>
            <person name="Szczepanowski R."/>
            <person name="Bechthold A."/>
            <person name="Ruckert C."/>
        </authorList>
    </citation>
    <scope>NUCLEOTIDE SEQUENCE [LARGE SCALE GENOMIC DNA]</scope>
    <source>
        <strain evidence="10">ATCC 51144 / DSM 44229 / JCM 9112 / NBRC 15066 / NRRL 15764</strain>
    </source>
</reference>
<comment type="similarity">
    <text evidence="2">Belongs to the DedA family.</text>
</comment>
<dbReference type="PANTHER" id="PTHR42709:SF6">
    <property type="entry name" value="UNDECAPRENYL PHOSPHATE TRANSPORTER A"/>
    <property type="match status" value="1"/>
</dbReference>
<dbReference type="BioCyc" id="SESP1179773:BN6_RS05855-MONOMER"/>
<dbReference type="InterPro" id="IPR051311">
    <property type="entry name" value="DedA_domain"/>
</dbReference>
<feature type="transmembrane region" description="Helical" evidence="7">
    <location>
        <begin position="222"/>
        <end position="244"/>
    </location>
</feature>
<evidence type="ECO:0000313" key="10">
    <source>
        <dbReference type="Proteomes" id="UP000006281"/>
    </source>
</evidence>
<dbReference type="eggNOG" id="COG0586">
    <property type="taxonomic scope" value="Bacteria"/>
</dbReference>
<feature type="domain" description="VTT" evidence="8">
    <location>
        <begin position="80"/>
        <end position="207"/>
    </location>
</feature>
<dbReference type="PANTHER" id="PTHR42709">
    <property type="entry name" value="ALKALINE PHOSPHATASE LIKE PROTEIN"/>
    <property type="match status" value="1"/>
</dbReference>
<feature type="transmembrane region" description="Helical" evidence="7">
    <location>
        <begin position="100"/>
        <end position="121"/>
    </location>
</feature>
<gene>
    <name evidence="9" type="ordered locus">BN6_11910</name>
</gene>
<dbReference type="KEGG" id="sesp:BN6_11910"/>